<comment type="caution">
    <text evidence="11">The sequence shown here is derived from an EMBL/GenBank/DDBJ whole genome shotgun (WGS) entry which is preliminary data.</text>
</comment>
<name>A0AA39LH39_9BILA</name>
<dbReference type="SMART" id="SM00248">
    <property type="entry name" value="ANK"/>
    <property type="match status" value="5"/>
</dbReference>
<dbReference type="PROSITE" id="PS50297">
    <property type="entry name" value="ANK_REP_REGION"/>
    <property type="match status" value="3"/>
</dbReference>
<feature type="repeat" description="ANK" evidence="7">
    <location>
        <begin position="104"/>
        <end position="136"/>
    </location>
</feature>
<feature type="transmembrane region" description="Helical" evidence="8">
    <location>
        <begin position="308"/>
        <end position="329"/>
    </location>
</feature>
<dbReference type="PANTHER" id="PTHR24161">
    <property type="entry name" value="ANK_REP_REGION DOMAIN-CONTAINING PROTEIN-RELATED"/>
    <property type="match status" value="1"/>
</dbReference>
<evidence type="ECO:0000256" key="3">
    <source>
        <dbReference type="ARBA" id="ARBA00022737"/>
    </source>
</evidence>
<dbReference type="EMBL" id="JAUCMV010000005">
    <property type="protein sequence ID" value="KAK0396859.1"/>
    <property type="molecule type" value="Genomic_DNA"/>
</dbReference>
<dbReference type="Pfam" id="PF13637">
    <property type="entry name" value="Ank_4"/>
    <property type="match status" value="1"/>
</dbReference>
<comment type="similarity">
    <text evidence="8">Belongs to the DHHC palmitoyltransferase family.</text>
</comment>
<comment type="subcellular location">
    <subcellularLocation>
        <location evidence="1">Membrane</location>
        <topology evidence="1">Multi-pass membrane protein</topology>
    </subcellularLocation>
</comment>
<sequence>MNLQPNTDDDCENSSFASSSTSLSTEGAPKFNSSPEILMDARQAAQYGNLDRLRYLLDSGEASPSAVDADDCSLLHWTAINNRYDAAKLLIERRCEVNAIGGVLASTPLHWAARHGHARIVALLIQNGANPDLRDVEGFTALHVAVQFACTPVVAYLLAKGQSPDTPDETQMTPAMWAAFKVYNTDPLHMLATMGADLSRKDANYGNTALHWAVVQGNHVALKVLLDLNVDLTISNKEKETPLDIARRTGDSYAIRQLEIASRKNGLLASTWAQKIKEDDKLVDRIIFSLPFTFFLLTSVALNVSIPVVIKASLFIIICFLHYWSYILVANKNSLLVLPMGAALALKLITIVNWFFLYDSHTPFILRTAFFSLLILVPWFTYYLFTTDPGHLKASYQERCTMIVGMYESEAPTQHSFCKTCLLTRPPRSKHCAFCNRCVARFDHHCPWINNCIGLKNHWHFIMYLLSLFAGLVIVLTGTVFYIRDECDAYPAAGLDCNGWLTMWLIIHSFVFVWILFMLSMQVYQIMSAMTTNERLNAYRYTHFHVGGNRLNIRSPFSKGALINLHQFCCRRSGESGKVFVNLTNEDI</sequence>
<keyword evidence="8" id="KW-0012">Acyltransferase</keyword>
<evidence type="ECO:0000256" key="6">
    <source>
        <dbReference type="ARBA" id="ARBA00023136"/>
    </source>
</evidence>
<feature type="transmembrane region" description="Helical" evidence="8">
    <location>
        <begin position="336"/>
        <end position="358"/>
    </location>
</feature>
<comment type="catalytic activity">
    <reaction evidence="8">
        <text>L-cysteinyl-[protein] + hexadecanoyl-CoA = S-hexadecanoyl-L-cysteinyl-[protein] + CoA</text>
        <dbReference type="Rhea" id="RHEA:36683"/>
        <dbReference type="Rhea" id="RHEA-COMP:10131"/>
        <dbReference type="Rhea" id="RHEA-COMP:11032"/>
        <dbReference type="ChEBI" id="CHEBI:29950"/>
        <dbReference type="ChEBI" id="CHEBI:57287"/>
        <dbReference type="ChEBI" id="CHEBI:57379"/>
        <dbReference type="ChEBI" id="CHEBI:74151"/>
        <dbReference type="EC" id="2.3.1.225"/>
    </reaction>
</comment>
<feature type="compositionally biased region" description="Low complexity" evidence="9">
    <location>
        <begin position="14"/>
        <end position="24"/>
    </location>
</feature>
<gene>
    <name evidence="11" type="ORF">QR680_001887</name>
</gene>
<evidence type="ECO:0000256" key="1">
    <source>
        <dbReference type="ARBA" id="ARBA00004141"/>
    </source>
</evidence>
<dbReference type="InterPro" id="IPR002110">
    <property type="entry name" value="Ankyrin_rpt"/>
</dbReference>
<dbReference type="GO" id="GO:0016020">
    <property type="term" value="C:membrane"/>
    <property type="evidence" value="ECO:0007669"/>
    <property type="project" value="UniProtKB-SubCell"/>
</dbReference>
<feature type="domain" description="Palmitoyltransferase DHHC" evidence="10">
    <location>
        <begin position="414"/>
        <end position="537"/>
    </location>
</feature>
<dbReference type="GO" id="GO:0019706">
    <property type="term" value="F:protein-cysteine S-palmitoyltransferase activity"/>
    <property type="evidence" value="ECO:0007669"/>
    <property type="project" value="UniProtKB-EC"/>
</dbReference>
<dbReference type="InterPro" id="IPR036770">
    <property type="entry name" value="Ankyrin_rpt-contain_sf"/>
</dbReference>
<evidence type="ECO:0000256" key="2">
    <source>
        <dbReference type="ARBA" id="ARBA00022692"/>
    </source>
</evidence>
<dbReference type="Pfam" id="PF01529">
    <property type="entry name" value="DHHC"/>
    <property type="match status" value="1"/>
</dbReference>
<dbReference type="InterPro" id="IPR001594">
    <property type="entry name" value="Palmitoyltrfase_DHHC"/>
</dbReference>
<evidence type="ECO:0000256" key="4">
    <source>
        <dbReference type="ARBA" id="ARBA00022989"/>
    </source>
</evidence>
<comment type="domain">
    <text evidence="8">The DHHC domain is required for palmitoyltransferase activity.</text>
</comment>
<keyword evidence="4 8" id="KW-1133">Transmembrane helix</keyword>
<keyword evidence="6 8" id="KW-0472">Membrane</keyword>
<reference evidence="11" key="1">
    <citation type="submission" date="2023-06" db="EMBL/GenBank/DDBJ databases">
        <title>Genomic analysis of the entomopathogenic nematode Steinernema hermaphroditum.</title>
        <authorList>
            <person name="Schwarz E.M."/>
            <person name="Heppert J.K."/>
            <person name="Baniya A."/>
            <person name="Schwartz H.T."/>
            <person name="Tan C.-H."/>
            <person name="Antoshechkin I."/>
            <person name="Sternberg P.W."/>
            <person name="Goodrich-Blair H."/>
            <person name="Dillman A.R."/>
        </authorList>
    </citation>
    <scope>NUCLEOTIDE SEQUENCE</scope>
    <source>
        <strain evidence="11">PS9179</strain>
        <tissue evidence="11">Whole animal</tissue>
    </source>
</reference>
<keyword evidence="12" id="KW-1185">Reference proteome</keyword>
<evidence type="ECO:0000256" key="8">
    <source>
        <dbReference type="RuleBase" id="RU079119"/>
    </source>
</evidence>
<feature type="transmembrane region" description="Helical" evidence="8">
    <location>
        <begin position="503"/>
        <end position="524"/>
    </location>
</feature>
<protein>
    <recommendedName>
        <fullName evidence="8">Palmitoyltransferase</fullName>
        <ecNumber evidence="8">2.3.1.225</ecNumber>
    </recommendedName>
</protein>
<dbReference type="PROSITE" id="PS50216">
    <property type="entry name" value="DHHC"/>
    <property type="match status" value="1"/>
</dbReference>
<dbReference type="Proteomes" id="UP001175271">
    <property type="component" value="Unassembled WGS sequence"/>
</dbReference>
<feature type="region of interest" description="Disordered" evidence="9">
    <location>
        <begin position="1"/>
        <end position="32"/>
    </location>
</feature>
<proteinExistence type="inferred from homology"/>
<keyword evidence="3" id="KW-0677">Repeat</keyword>
<evidence type="ECO:0000256" key="7">
    <source>
        <dbReference type="PROSITE-ProRule" id="PRU00023"/>
    </source>
</evidence>
<feature type="repeat" description="ANK" evidence="7">
    <location>
        <begin position="137"/>
        <end position="169"/>
    </location>
</feature>
<feature type="transmembrane region" description="Helical" evidence="8">
    <location>
        <begin position="282"/>
        <end position="302"/>
    </location>
</feature>
<feature type="repeat" description="ANK" evidence="7">
    <location>
        <begin position="205"/>
        <end position="237"/>
    </location>
</feature>
<dbReference type="SUPFAM" id="SSF48403">
    <property type="entry name" value="Ankyrin repeat"/>
    <property type="match status" value="1"/>
</dbReference>
<evidence type="ECO:0000256" key="9">
    <source>
        <dbReference type="SAM" id="MobiDB-lite"/>
    </source>
</evidence>
<organism evidence="11 12">
    <name type="scientific">Steinernema hermaphroditum</name>
    <dbReference type="NCBI Taxonomy" id="289476"/>
    <lineage>
        <taxon>Eukaryota</taxon>
        <taxon>Metazoa</taxon>
        <taxon>Ecdysozoa</taxon>
        <taxon>Nematoda</taxon>
        <taxon>Chromadorea</taxon>
        <taxon>Rhabditida</taxon>
        <taxon>Tylenchina</taxon>
        <taxon>Panagrolaimomorpha</taxon>
        <taxon>Strongyloidoidea</taxon>
        <taxon>Steinernematidae</taxon>
        <taxon>Steinernema</taxon>
    </lineage>
</organism>
<dbReference type="PROSITE" id="PS50088">
    <property type="entry name" value="ANK_REPEAT"/>
    <property type="match status" value="3"/>
</dbReference>
<evidence type="ECO:0000313" key="12">
    <source>
        <dbReference type="Proteomes" id="UP001175271"/>
    </source>
</evidence>
<feature type="transmembrane region" description="Helical" evidence="8">
    <location>
        <begin position="364"/>
        <end position="385"/>
    </location>
</feature>
<dbReference type="Gene3D" id="1.25.40.20">
    <property type="entry name" value="Ankyrin repeat-containing domain"/>
    <property type="match status" value="1"/>
</dbReference>
<accession>A0AA39LH39</accession>
<feature type="transmembrane region" description="Helical" evidence="8">
    <location>
        <begin position="461"/>
        <end position="483"/>
    </location>
</feature>
<evidence type="ECO:0000313" key="11">
    <source>
        <dbReference type="EMBL" id="KAK0396859.1"/>
    </source>
</evidence>
<keyword evidence="8" id="KW-0808">Transferase</keyword>
<dbReference type="PANTHER" id="PTHR24161:SF85">
    <property type="entry name" value="PALMITOYLTRANSFERASE HIP14"/>
    <property type="match status" value="1"/>
</dbReference>
<dbReference type="AlphaFoldDB" id="A0AA39LH39"/>
<evidence type="ECO:0000256" key="5">
    <source>
        <dbReference type="ARBA" id="ARBA00023043"/>
    </source>
</evidence>
<dbReference type="EC" id="2.3.1.225" evidence="8"/>
<keyword evidence="2 8" id="KW-0812">Transmembrane</keyword>
<keyword evidence="5 7" id="KW-0040">ANK repeat</keyword>
<evidence type="ECO:0000259" key="10">
    <source>
        <dbReference type="Pfam" id="PF01529"/>
    </source>
</evidence>
<dbReference type="Pfam" id="PF12796">
    <property type="entry name" value="Ank_2"/>
    <property type="match status" value="2"/>
</dbReference>